<dbReference type="EMBL" id="CP000698">
    <property type="protein sequence ID" value="ABQ25888.1"/>
    <property type="molecule type" value="Genomic_DNA"/>
</dbReference>
<dbReference type="Proteomes" id="UP000006695">
    <property type="component" value="Chromosome"/>
</dbReference>
<evidence type="ECO:0000259" key="2">
    <source>
        <dbReference type="Pfam" id="PF14667"/>
    </source>
</evidence>
<dbReference type="InterPro" id="IPR050177">
    <property type="entry name" value="Lipid_A_modif_metabolic_enz"/>
</dbReference>
<dbReference type="Pfam" id="PF14667">
    <property type="entry name" value="Polysacc_synt_C"/>
    <property type="match status" value="1"/>
</dbReference>
<dbReference type="SUPFAM" id="SSF51182">
    <property type="entry name" value="RmlC-like cupins"/>
    <property type="match status" value="1"/>
</dbReference>
<gene>
    <name evidence="3" type="ordered locus">Gura_1693</name>
</gene>
<dbReference type="AlphaFoldDB" id="A5GEN3"/>
<dbReference type="KEGG" id="gur:Gura_1693"/>
<dbReference type="Gene3D" id="2.60.120.10">
    <property type="entry name" value="Jelly Rolls"/>
    <property type="match status" value="1"/>
</dbReference>
<dbReference type="InterPro" id="IPR029303">
    <property type="entry name" value="CapF_C"/>
</dbReference>
<dbReference type="InterPro" id="IPR036291">
    <property type="entry name" value="NAD(P)-bd_dom_sf"/>
</dbReference>
<dbReference type="CDD" id="cd05261">
    <property type="entry name" value="CAPF_like_SDR_e"/>
    <property type="match status" value="1"/>
</dbReference>
<dbReference type="RefSeq" id="WP_011938594.1">
    <property type="nucleotide sequence ID" value="NC_009483.1"/>
</dbReference>
<sequence>MKTVLITGSNGFVGRNLTVSLTQRKNVKVTGFDVDDDQTVLSSLVAGADFIFHLAGVNRPQNVEEFTTGNTGLTQTIVSLLQKQGKKTPLVISSSSQAAQDNPYGISKRDAEDAVFAYGRQTGAPVYVYRLPNVFGKWCRPNYNSAVATFCNNIANDLPIQINDPNMVMNLVFIDDVVNSFIAALDGSVAVQDDFCQVQPVHTARLGEIAALIHSFRESREDRSIPDISDPFTKKLYSTYLSYLPVGQFSYPLKMNVDERGSFTEFIKTPDRGQVSVNISKPSIAKGNHWHHTKNEKFLVVSGEGVIRFRKVGSEEIIEYNVSGEKLEVVDIPTGYTHSITNTGETDMVTVMWCNEMYDPEKPDTFFEPVNLYLTGMKGIQGITAKNKTKTLGLNS</sequence>
<accession>A5GEN3</accession>
<dbReference type="InterPro" id="IPR001509">
    <property type="entry name" value="Epimerase_deHydtase"/>
</dbReference>
<dbReference type="Gene3D" id="3.40.50.720">
    <property type="entry name" value="NAD(P)-binding Rossmann-like Domain"/>
    <property type="match status" value="1"/>
</dbReference>
<evidence type="ECO:0000313" key="4">
    <source>
        <dbReference type="Proteomes" id="UP000006695"/>
    </source>
</evidence>
<dbReference type="PANTHER" id="PTHR43245">
    <property type="entry name" value="BIFUNCTIONAL POLYMYXIN RESISTANCE PROTEIN ARNA"/>
    <property type="match status" value="1"/>
</dbReference>
<dbReference type="STRING" id="351605.Gura_1693"/>
<reference evidence="3 4" key="1">
    <citation type="submission" date="2007-05" db="EMBL/GenBank/DDBJ databases">
        <title>Complete sequence of Geobacter uraniireducens Rf4.</title>
        <authorList>
            <consortium name="US DOE Joint Genome Institute"/>
            <person name="Copeland A."/>
            <person name="Lucas S."/>
            <person name="Lapidus A."/>
            <person name="Barry K."/>
            <person name="Detter J.C."/>
            <person name="Glavina del Rio T."/>
            <person name="Hammon N."/>
            <person name="Israni S."/>
            <person name="Dalin E."/>
            <person name="Tice H."/>
            <person name="Pitluck S."/>
            <person name="Chertkov O."/>
            <person name="Brettin T."/>
            <person name="Bruce D."/>
            <person name="Han C."/>
            <person name="Schmutz J."/>
            <person name="Larimer F."/>
            <person name="Land M."/>
            <person name="Hauser L."/>
            <person name="Kyrpides N."/>
            <person name="Mikhailova N."/>
            <person name="Shelobolina E."/>
            <person name="Aklujkar M."/>
            <person name="Lovley D."/>
            <person name="Richardson P."/>
        </authorList>
    </citation>
    <scope>NUCLEOTIDE SEQUENCE [LARGE SCALE GENOMIC DNA]</scope>
    <source>
        <strain evidence="3 4">Rf4</strain>
    </source>
</reference>
<organism evidence="3 4">
    <name type="scientific">Geotalea uraniireducens (strain Rf4)</name>
    <name type="common">Geobacter uraniireducens</name>
    <dbReference type="NCBI Taxonomy" id="351605"/>
    <lineage>
        <taxon>Bacteria</taxon>
        <taxon>Pseudomonadati</taxon>
        <taxon>Thermodesulfobacteriota</taxon>
        <taxon>Desulfuromonadia</taxon>
        <taxon>Geobacterales</taxon>
        <taxon>Geobacteraceae</taxon>
        <taxon>Geotalea</taxon>
    </lineage>
</organism>
<dbReference type="CDD" id="cd07007">
    <property type="entry name" value="cupin_CapF-like_C"/>
    <property type="match status" value="1"/>
</dbReference>
<name>A5GEN3_GEOUR</name>
<dbReference type="Pfam" id="PF01370">
    <property type="entry name" value="Epimerase"/>
    <property type="match status" value="1"/>
</dbReference>
<dbReference type="HOGENOM" id="CLU_063221_0_0_7"/>
<dbReference type="InterPro" id="IPR011051">
    <property type="entry name" value="RmlC_Cupin_sf"/>
</dbReference>
<feature type="domain" description="NAD-dependent epimerase/dehydratase" evidence="1">
    <location>
        <begin position="4"/>
        <end position="187"/>
    </location>
</feature>
<dbReference type="PANTHER" id="PTHR43245:SF55">
    <property type="entry name" value="NAD(P)-BINDING DOMAIN-CONTAINING PROTEIN"/>
    <property type="match status" value="1"/>
</dbReference>
<dbReference type="SUPFAM" id="SSF51735">
    <property type="entry name" value="NAD(P)-binding Rossmann-fold domains"/>
    <property type="match status" value="1"/>
</dbReference>
<evidence type="ECO:0000259" key="1">
    <source>
        <dbReference type="Pfam" id="PF01370"/>
    </source>
</evidence>
<protein>
    <submittedName>
        <fullName evidence="3">NAD-dependent epimerase/dehydratase</fullName>
    </submittedName>
</protein>
<dbReference type="InterPro" id="IPR014710">
    <property type="entry name" value="RmlC-like_jellyroll"/>
</dbReference>
<keyword evidence="4" id="KW-1185">Reference proteome</keyword>
<dbReference type="OrthoDB" id="9801785at2"/>
<proteinExistence type="predicted"/>
<evidence type="ECO:0000313" key="3">
    <source>
        <dbReference type="EMBL" id="ABQ25888.1"/>
    </source>
</evidence>
<feature type="domain" description="Capsular polysaccharide assembling protein CapF C-terminal" evidence="2">
    <location>
        <begin position="257"/>
        <end position="366"/>
    </location>
</feature>